<dbReference type="GO" id="GO:0016787">
    <property type="term" value="F:hydrolase activity"/>
    <property type="evidence" value="ECO:0007669"/>
    <property type="project" value="InterPro"/>
</dbReference>
<evidence type="ECO:0000259" key="4">
    <source>
        <dbReference type="SMART" id="SM00477"/>
    </source>
</evidence>
<dbReference type="Gene3D" id="3.40.570.10">
    <property type="entry name" value="Extracellular Endonuclease, subunit A"/>
    <property type="match status" value="1"/>
</dbReference>
<dbReference type="InterPro" id="IPR001604">
    <property type="entry name" value="Endo_G_ENPP1-like_dom"/>
</dbReference>
<name>A0A7W5YDD5_9BACT</name>
<dbReference type="Proteomes" id="UP000541425">
    <property type="component" value="Unassembled WGS sequence"/>
</dbReference>
<dbReference type="SMART" id="SM00892">
    <property type="entry name" value="Endonuclease_NS"/>
    <property type="match status" value="1"/>
</dbReference>
<feature type="active site" description="Proton acceptor" evidence="1">
    <location>
        <position position="374"/>
    </location>
</feature>
<dbReference type="PROSITE" id="PS51257">
    <property type="entry name" value="PROKAR_LIPOPROTEIN"/>
    <property type="match status" value="1"/>
</dbReference>
<dbReference type="SMART" id="SM00477">
    <property type="entry name" value="NUC"/>
    <property type="match status" value="1"/>
</dbReference>
<dbReference type="Gene3D" id="2.60.40.2630">
    <property type="match status" value="1"/>
</dbReference>
<dbReference type="InterPro" id="IPR042278">
    <property type="entry name" value="Mfa-like_1_N"/>
</dbReference>
<dbReference type="GO" id="GO:0004519">
    <property type="term" value="F:endonuclease activity"/>
    <property type="evidence" value="ECO:0007669"/>
    <property type="project" value="UniProtKB-KW"/>
</dbReference>
<keyword evidence="6" id="KW-0540">Nuclease</keyword>
<dbReference type="InterPro" id="IPR020821">
    <property type="entry name" value="ENPP1-3/EXOG-like_nuc-like"/>
</dbReference>
<dbReference type="CDD" id="cd13121">
    <property type="entry name" value="BF2867_like_C"/>
    <property type="match status" value="1"/>
</dbReference>
<dbReference type="GO" id="GO:0003676">
    <property type="term" value="F:nucleic acid binding"/>
    <property type="evidence" value="ECO:0007669"/>
    <property type="project" value="InterPro"/>
</dbReference>
<reference evidence="6 7" key="1">
    <citation type="submission" date="2020-08" db="EMBL/GenBank/DDBJ databases">
        <title>Genomic Encyclopedia of Type Strains, Phase IV (KMG-IV): sequencing the most valuable type-strain genomes for metagenomic binning, comparative biology and taxonomic classification.</title>
        <authorList>
            <person name="Goeker M."/>
        </authorList>
    </citation>
    <scope>NUCLEOTIDE SEQUENCE [LARGE SCALE GENOMIC DNA]</scope>
    <source>
        <strain evidence="6 7">DSM 22548</strain>
    </source>
</reference>
<dbReference type="CDD" id="cd13120">
    <property type="entry name" value="BF2867_like_N"/>
    <property type="match status" value="1"/>
</dbReference>
<dbReference type="AlphaFoldDB" id="A0A7W5YDD5"/>
<dbReference type="InterPro" id="IPR044925">
    <property type="entry name" value="His-Me_finger_sf"/>
</dbReference>
<dbReference type="EMBL" id="JACICA010000002">
    <property type="protein sequence ID" value="MBB3702159.1"/>
    <property type="molecule type" value="Genomic_DNA"/>
</dbReference>
<dbReference type="GO" id="GO:0046872">
    <property type="term" value="F:metal ion binding"/>
    <property type="evidence" value="ECO:0007669"/>
    <property type="project" value="UniProtKB-KW"/>
</dbReference>
<feature type="binding site" evidence="2">
    <location>
        <position position="405"/>
    </location>
    <ligand>
        <name>Mg(2+)</name>
        <dbReference type="ChEBI" id="CHEBI:18420"/>
        <note>catalytic</note>
    </ligand>
</feature>
<comment type="caution">
    <text evidence="6">The sequence shown here is derived from an EMBL/GenBank/DDBJ whole genome shotgun (WGS) entry which is preliminary data.</text>
</comment>
<sequence>MKIRHIGLLLLLAAGMLIAGCSPSENVADVTTGALSFNSEYAGNTSSLTWAQNSKIGIFEKKSGQTLSESSMVDGFSNIPYQTIGNGIFTHTTRPLTYPQDGSAVDFIAYAPFSDTLRSYQISVDVSQQTDNPWLNLLASNNLVARTNTKQPTLRFKRALGKVTLTINSTDGGDISGLTATLFDVPTSGTFDLRNNTMTVTAPRNGTIPMTMTGSKFTRTATAYVLPQQLQALKVRFTAANGLVREVTLSPSVTVNSDNALQQNVTISGLGSTTTVVPGKQHWTETPLITSQQSSNVSLRYIEHFFARNGQNYRNYAMLYDTDLKMAYWVAYPLCTFYTQRNTGRTDAWDYDPLLSTEQQPTMKNAIERYQRGHQIPSADRYVTEEANKQTFYYSNMTPQAGALNGQVWARLESAVRGWSSNIDTLYVVTGAMPTTTSSSSVTYVRDNSGKNIAVPKYYFKALCRIDRSTGAAYTIAFKFDQGNRGTTSAGTSVSYYSANYMDFALSVSELEELTGFTFFPSIRQQYKLTYDVGKWQ</sequence>
<evidence type="ECO:0000256" key="2">
    <source>
        <dbReference type="PIRSR" id="PIRSR640255-2"/>
    </source>
</evidence>
<accession>A0A7W5YDD5</accession>
<feature type="domain" description="DNA/RNA non-specific endonuclease/pyrophosphatase/phosphodiesterase" evidence="5">
    <location>
        <begin position="312"/>
        <end position="526"/>
    </location>
</feature>
<dbReference type="RefSeq" id="WP_183694732.1">
    <property type="nucleotide sequence ID" value="NZ_JACICA010000002.1"/>
</dbReference>
<dbReference type="InterPro" id="IPR040255">
    <property type="entry name" value="Non-specific_endonuclease"/>
</dbReference>
<dbReference type="Pfam" id="PF13149">
    <property type="entry name" value="Mfa_like_1"/>
    <property type="match status" value="1"/>
</dbReference>
<organism evidence="6 7">
    <name type="scientific">Alloprevotella rava</name>
    <dbReference type="NCBI Taxonomy" id="671218"/>
    <lineage>
        <taxon>Bacteria</taxon>
        <taxon>Pseudomonadati</taxon>
        <taxon>Bacteroidota</taxon>
        <taxon>Bacteroidia</taxon>
        <taxon>Bacteroidales</taxon>
        <taxon>Prevotellaceae</taxon>
        <taxon>Alloprevotella</taxon>
    </lineage>
</organism>
<keyword evidence="2" id="KW-0479">Metal-binding</keyword>
<evidence type="ECO:0000313" key="7">
    <source>
        <dbReference type="Proteomes" id="UP000541425"/>
    </source>
</evidence>
<keyword evidence="6" id="KW-0378">Hydrolase</keyword>
<dbReference type="PANTHER" id="PTHR13966:SF5">
    <property type="entry name" value="ENDONUCLEASE G, MITOCHONDRIAL"/>
    <property type="match status" value="1"/>
</dbReference>
<dbReference type="InterPro" id="IPR025049">
    <property type="entry name" value="Mfa-like_1"/>
</dbReference>
<proteinExistence type="predicted"/>
<dbReference type="PANTHER" id="PTHR13966">
    <property type="entry name" value="ENDONUCLEASE RELATED"/>
    <property type="match status" value="1"/>
</dbReference>
<dbReference type="Gene3D" id="2.60.40.2620">
    <property type="entry name" value="Fimbrillin-like"/>
    <property type="match status" value="1"/>
</dbReference>
<feature type="chain" id="PRO_5030626348" evidence="3">
    <location>
        <begin position="20"/>
        <end position="537"/>
    </location>
</feature>
<feature type="domain" description="ENPP1-3/EXOG-like endonuclease/phosphodiesterase" evidence="4">
    <location>
        <begin position="313"/>
        <end position="526"/>
    </location>
</feature>
<dbReference type="SUPFAM" id="SSF54060">
    <property type="entry name" value="His-Me finger endonucleases"/>
    <property type="match status" value="1"/>
</dbReference>
<keyword evidence="3" id="KW-0732">Signal</keyword>
<gene>
    <name evidence="6" type="ORF">FHS60_000612</name>
</gene>
<evidence type="ECO:0000259" key="5">
    <source>
        <dbReference type="SMART" id="SM00892"/>
    </source>
</evidence>
<keyword evidence="6" id="KW-0255">Endonuclease</keyword>
<evidence type="ECO:0000256" key="3">
    <source>
        <dbReference type="SAM" id="SignalP"/>
    </source>
</evidence>
<dbReference type="Pfam" id="PF01223">
    <property type="entry name" value="Endonuclease_NS"/>
    <property type="match status" value="1"/>
</dbReference>
<protein>
    <submittedName>
        <fullName evidence="6">Endonuclease G</fullName>
    </submittedName>
</protein>
<dbReference type="InterPro" id="IPR044929">
    <property type="entry name" value="DNA/RNA_non-sp_Endonuclease_sf"/>
</dbReference>
<evidence type="ECO:0000313" key="6">
    <source>
        <dbReference type="EMBL" id="MBB3702159.1"/>
    </source>
</evidence>
<evidence type="ECO:0000256" key="1">
    <source>
        <dbReference type="PIRSR" id="PIRSR640255-1"/>
    </source>
</evidence>
<feature type="signal peptide" evidence="3">
    <location>
        <begin position="1"/>
        <end position="19"/>
    </location>
</feature>